<dbReference type="AlphaFoldDB" id="A0A163QSS8"/>
<dbReference type="EMBL" id="LRFC01000028">
    <property type="protein sequence ID" value="KZE65616.1"/>
    <property type="molecule type" value="Genomic_DNA"/>
</dbReference>
<dbReference type="RefSeq" id="WP_066242651.1">
    <property type="nucleotide sequence ID" value="NZ_LRFC01000028.1"/>
</dbReference>
<dbReference type="InterPro" id="IPR010982">
    <property type="entry name" value="Lambda_DNA-bd_dom_sf"/>
</dbReference>
<dbReference type="SUPFAM" id="SSF47413">
    <property type="entry name" value="lambda repressor-like DNA-binding domains"/>
    <property type="match status" value="1"/>
</dbReference>
<evidence type="ECO:0000313" key="2">
    <source>
        <dbReference type="EMBL" id="KZE65616.1"/>
    </source>
</evidence>
<evidence type="ECO:0000313" key="3">
    <source>
        <dbReference type="Proteomes" id="UP000076567"/>
    </source>
</evidence>
<dbReference type="OrthoDB" id="7568952at2"/>
<proteinExistence type="predicted"/>
<feature type="domain" description="HTH cro/C1-type" evidence="1">
    <location>
        <begin position="13"/>
        <end position="61"/>
    </location>
</feature>
<reference evidence="3" key="1">
    <citation type="submission" date="2016-01" db="EMBL/GenBank/DDBJ databases">
        <title>Draft genome of Chromobacterium sp. F49.</title>
        <authorList>
            <person name="Hong K.W."/>
        </authorList>
    </citation>
    <scope>NUCLEOTIDE SEQUENCE [LARGE SCALE GENOMIC DNA]</scope>
    <source>
        <strain evidence="3">P7IIIA</strain>
    </source>
</reference>
<dbReference type="CDD" id="cd00093">
    <property type="entry name" value="HTH_XRE"/>
    <property type="match status" value="1"/>
</dbReference>
<dbReference type="Proteomes" id="UP000076567">
    <property type="component" value="Unassembled WGS sequence"/>
</dbReference>
<accession>A0A163QSS8</accession>
<comment type="caution">
    <text evidence="2">The sequence shown here is derived from an EMBL/GenBank/DDBJ whole genome shotgun (WGS) entry which is preliminary data.</text>
</comment>
<dbReference type="Pfam" id="PF01381">
    <property type="entry name" value="HTH_3"/>
    <property type="match status" value="1"/>
</dbReference>
<keyword evidence="3" id="KW-1185">Reference proteome</keyword>
<sequence>MFGLGKNRSKLGKWLDNRGISQQWLVKKSGLGRNTISDLTTGDNEREPNAKTMKKILSALRELDPKVKSDDFWKM</sequence>
<gene>
    <name evidence="2" type="ORF">AWM68_20660</name>
</gene>
<dbReference type="Gene3D" id="1.10.260.40">
    <property type="entry name" value="lambda repressor-like DNA-binding domains"/>
    <property type="match status" value="1"/>
</dbReference>
<name>A0A163QSS8_9BACL</name>
<dbReference type="GO" id="GO:0003677">
    <property type="term" value="F:DNA binding"/>
    <property type="evidence" value="ECO:0007669"/>
    <property type="project" value="InterPro"/>
</dbReference>
<evidence type="ECO:0000259" key="1">
    <source>
        <dbReference type="Pfam" id="PF01381"/>
    </source>
</evidence>
<organism evidence="2 3">
    <name type="scientific">Fictibacillus phosphorivorans</name>
    <dbReference type="NCBI Taxonomy" id="1221500"/>
    <lineage>
        <taxon>Bacteria</taxon>
        <taxon>Bacillati</taxon>
        <taxon>Bacillota</taxon>
        <taxon>Bacilli</taxon>
        <taxon>Bacillales</taxon>
        <taxon>Fictibacillaceae</taxon>
        <taxon>Fictibacillus</taxon>
    </lineage>
</organism>
<protein>
    <submittedName>
        <fullName evidence="2">XRE family transcriptional regulator</fullName>
    </submittedName>
</protein>
<dbReference type="InterPro" id="IPR001387">
    <property type="entry name" value="Cro/C1-type_HTH"/>
</dbReference>